<sequence>MKVPNNGKNFWWRVCRNILATKENLFKRRCAKDNLCPICDCEVETIDHMLFLCPWANMVWFGCNIKPFGNLQGNASAVKWTDDMVKVLGTNKATEFMGRVAVIAWHIWKGRNDFVFKRGAVNPQRTVDSIRHMEREVSTTHVIPTVQMDNPLNQEETSTWRAPDVGRVKANCDVAFPMPGKKGNAVAML</sequence>
<organism evidence="1 2">
    <name type="scientific">Rhododendron molle</name>
    <name type="common">Chinese azalea</name>
    <name type="synonym">Azalea mollis</name>
    <dbReference type="NCBI Taxonomy" id="49168"/>
    <lineage>
        <taxon>Eukaryota</taxon>
        <taxon>Viridiplantae</taxon>
        <taxon>Streptophyta</taxon>
        <taxon>Embryophyta</taxon>
        <taxon>Tracheophyta</taxon>
        <taxon>Spermatophyta</taxon>
        <taxon>Magnoliopsida</taxon>
        <taxon>eudicotyledons</taxon>
        <taxon>Gunneridae</taxon>
        <taxon>Pentapetalae</taxon>
        <taxon>asterids</taxon>
        <taxon>Ericales</taxon>
        <taxon>Ericaceae</taxon>
        <taxon>Ericoideae</taxon>
        <taxon>Rhodoreae</taxon>
        <taxon>Rhododendron</taxon>
    </lineage>
</organism>
<proteinExistence type="predicted"/>
<evidence type="ECO:0000313" key="2">
    <source>
        <dbReference type="Proteomes" id="UP001062846"/>
    </source>
</evidence>
<reference evidence="1" key="1">
    <citation type="submission" date="2022-02" db="EMBL/GenBank/DDBJ databases">
        <title>Plant Genome Project.</title>
        <authorList>
            <person name="Zhang R.-G."/>
        </authorList>
    </citation>
    <scope>NUCLEOTIDE SEQUENCE</scope>
    <source>
        <strain evidence="1">AT1</strain>
    </source>
</reference>
<dbReference type="Proteomes" id="UP001062846">
    <property type="component" value="Chromosome 10"/>
</dbReference>
<comment type="caution">
    <text evidence="1">The sequence shown here is derived from an EMBL/GenBank/DDBJ whole genome shotgun (WGS) entry which is preliminary data.</text>
</comment>
<keyword evidence="2" id="KW-1185">Reference proteome</keyword>
<name>A0ACC0M6U7_RHOML</name>
<accession>A0ACC0M6U7</accession>
<protein>
    <submittedName>
        <fullName evidence="1">Uncharacterized protein</fullName>
    </submittedName>
</protein>
<evidence type="ECO:0000313" key="1">
    <source>
        <dbReference type="EMBL" id="KAI8536299.1"/>
    </source>
</evidence>
<dbReference type="EMBL" id="CM046397">
    <property type="protein sequence ID" value="KAI8536299.1"/>
    <property type="molecule type" value="Genomic_DNA"/>
</dbReference>
<gene>
    <name evidence="1" type="ORF">RHMOL_Rhmol10G0246800</name>
</gene>